<comment type="subcellular location">
    <subcellularLocation>
        <location evidence="1">Membrane</location>
        <topology evidence="1">Multi-pass membrane protein</topology>
    </subcellularLocation>
</comment>
<feature type="transmembrane region" description="Helical" evidence="6">
    <location>
        <begin position="160"/>
        <end position="182"/>
    </location>
</feature>
<evidence type="ECO:0000256" key="1">
    <source>
        <dbReference type="ARBA" id="ARBA00004141"/>
    </source>
</evidence>
<dbReference type="InterPro" id="IPR039305">
    <property type="entry name" value="PILS2/6"/>
</dbReference>
<feature type="transmembrane region" description="Helical" evidence="6">
    <location>
        <begin position="118"/>
        <end position="140"/>
    </location>
</feature>
<evidence type="ECO:0000256" key="4">
    <source>
        <dbReference type="ARBA" id="ARBA00023136"/>
    </source>
</evidence>
<gene>
    <name evidence="7" type="ORF">KC19_8G044200</name>
</gene>
<dbReference type="GO" id="GO:0009734">
    <property type="term" value="P:auxin-activated signaling pathway"/>
    <property type="evidence" value="ECO:0007669"/>
    <property type="project" value="UniProtKB-KW"/>
</dbReference>
<dbReference type="AlphaFoldDB" id="A0A8T0GZI5"/>
<feature type="transmembrane region" description="Helical" evidence="6">
    <location>
        <begin position="326"/>
        <end position="348"/>
    </location>
</feature>
<dbReference type="Proteomes" id="UP000822688">
    <property type="component" value="Chromosome 8"/>
</dbReference>
<keyword evidence="5" id="KW-0927">Auxin signaling pathway</keyword>
<feature type="transmembrane region" description="Helical" evidence="6">
    <location>
        <begin position="393"/>
        <end position="416"/>
    </location>
</feature>
<evidence type="ECO:0000256" key="2">
    <source>
        <dbReference type="ARBA" id="ARBA00022692"/>
    </source>
</evidence>
<dbReference type="PANTHER" id="PTHR31419">
    <property type="entry name" value="PROTEIN PIN-LIKES 2"/>
    <property type="match status" value="1"/>
</dbReference>
<feature type="transmembrane region" description="Helical" evidence="6">
    <location>
        <begin position="428"/>
        <end position="447"/>
    </location>
</feature>
<dbReference type="OrthoDB" id="191139at2759"/>
<name>A0A8T0GZI5_CERPU</name>
<dbReference type="EMBL" id="CM026429">
    <property type="protein sequence ID" value="KAG0563599.1"/>
    <property type="molecule type" value="Genomic_DNA"/>
</dbReference>
<feature type="transmembrane region" description="Helical" evidence="6">
    <location>
        <begin position="360"/>
        <end position="381"/>
    </location>
</feature>
<dbReference type="InterPro" id="IPR004776">
    <property type="entry name" value="Mem_transp_PIN-like"/>
</dbReference>
<proteinExistence type="predicted"/>
<dbReference type="GO" id="GO:0080162">
    <property type="term" value="P:endoplasmic reticulum to cytosol auxin transport"/>
    <property type="evidence" value="ECO:0007669"/>
    <property type="project" value="InterPro"/>
</dbReference>
<keyword evidence="4 6" id="KW-0472">Membrane</keyword>
<protein>
    <submittedName>
        <fullName evidence="7">Uncharacterized protein</fullName>
    </submittedName>
</protein>
<dbReference type="GO" id="GO:0016020">
    <property type="term" value="C:membrane"/>
    <property type="evidence" value="ECO:0007669"/>
    <property type="project" value="UniProtKB-SubCell"/>
</dbReference>
<keyword evidence="8" id="KW-1185">Reference proteome</keyword>
<evidence type="ECO:0000313" key="8">
    <source>
        <dbReference type="Proteomes" id="UP000822688"/>
    </source>
</evidence>
<keyword evidence="2 6" id="KW-0812">Transmembrane</keyword>
<feature type="transmembrane region" description="Helical" evidence="6">
    <location>
        <begin position="21"/>
        <end position="43"/>
    </location>
</feature>
<evidence type="ECO:0000256" key="3">
    <source>
        <dbReference type="ARBA" id="ARBA00022989"/>
    </source>
</evidence>
<keyword evidence="3 6" id="KW-1133">Transmembrane helix</keyword>
<evidence type="ECO:0000256" key="6">
    <source>
        <dbReference type="SAM" id="Phobius"/>
    </source>
</evidence>
<feature type="transmembrane region" description="Helical" evidence="6">
    <location>
        <begin position="293"/>
        <end position="314"/>
    </location>
</feature>
<feature type="transmembrane region" description="Helical" evidence="6">
    <location>
        <begin position="58"/>
        <end position="76"/>
    </location>
</feature>
<evidence type="ECO:0000256" key="5">
    <source>
        <dbReference type="ARBA" id="ARBA00023294"/>
    </source>
</evidence>
<dbReference type="PANTHER" id="PTHR31419:SF2">
    <property type="entry name" value="PROTEIN PIN-LIKES 2"/>
    <property type="match status" value="1"/>
</dbReference>
<reference evidence="7" key="1">
    <citation type="submission" date="2020-06" db="EMBL/GenBank/DDBJ databases">
        <title>WGS assembly of Ceratodon purpureus strain R40.</title>
        <authorList>
            <person name="Carey S.B."/>
            <person name="Jenkins J."/>
            <person name="Shu S."/>
            <person name="Lovell J.T."/>
            <person name="Sreedasyam A."/>
            <person name="Maumus F."/>
            <person name="Tiley G.P."/>
            <person name="Fernandez-Pozo N."/>
            <person name="Barry K."/>
            <person name="Chen C."/>
            <person name="Wang M."/>
            <person name="Lipzen A."/>
            <person name="Daum C."/>
            <person name="Saski C.A."/>
            <person name="Payton A.C."/>
            <person name="Mcbreen J.C."/>
            <person name="Conrad R.E."/>
            <person name="Kollar L.M."/>
            <person name="Olsson S."/>
            <person name="Huttunen S."/>
            <person name="Landis J.B."/>
            <person name="Wickett N.J."/>
            <person name="Johnson M.G."/>
            <person name="Rensing S.A."/>
            <person name="Grimwood J."/>
            <person name="Schmutz J."/>
            <person name="Mcdaniel S.F."/>
        </authorList>
    </citation>
    <scope>NUCLEOTIDE SEQUENCE</scope>
    <source>
        <strain evidence="7">R40</strain>
    </source>
</reference>
<evidence type="ECO:0000313" key="7">
    <source>
        <dbReference type="EMBL" id="KAG0563599.1"/>
    </source>
</evidence>
<feature type="transmembrane region" description="Helical" evidence="6">
    <location>
        <begin position="88"/>
        <end position="112"/>
    </location>
</feature>
<dbReference type="Pfam" id="PF03547">
    <property type="entry name" value="Mem_trans"/>
    <property type="match status" value="1"/>
</dbReference>
<sequence>MRLLTEENMEMAVRLGGEIRYMIELSVVPVMKVLTMCALGTLLAQRRIGVITPAATRLLSKLVFALFLPCLIFTELGESMTFHNMLEWWFIPVNVLLSYFIGCIAGVLVALICKPPPQFFRFTVVMTGIGNSGNLPLAIIGSLCHGQSHPFGKKCNQSGVAYVAFSQWIAVLVIYTFVYHMLEPPEEFYELVSDEGEDSVKGGSAALAALEADSMPSVMSAEWPDVKDATTEDSRTPLLARVFRYPSLTSQTSGVDGESPRASVRCLAEPRVMRKIRVVAEKTPIRYLMQPPIIASLLAIAVGVFPNTRAILFGDDAPLAWFTDSLTILGAACIPCVMLVLGGTLSVGPGSSELGLRTTIGITFTRLVLLPPIGIGVVLLAHKLGVIPPGDKMFMFVLLLQHTMPTAILSGAMTSMRGYGEREASALLFWQHTSSVVTIAAYIVIYLKIISHMSTAI</sequence>
<accession>A0A8T0GZI5</accession>
<organism evidence="7 8">
    <name type="scientific">Ceratodon purpureus</name>
    <name type="common">Fire moss</name>
    <name type="synonym">Dicranum purpureum</name>
    <dbReference type="NCBI Taxonomy" id="3225"/>
    <lineage>
        <taxon>Eukaryota</taxon>
        <taxon>Viridiplantae</taxon>
        <taxon>Streptophyta</taxon>
        <taxon>Embryophyta</taxon>
        <taxon>Bryophyta</taxon>
        <taxon>Bryophytina</taxon>
        <taxon>Bryopsida</taxon>
        <taxon>Dicranidae</taxon>
        <taxon>Pseudoditrichales</taxon>
        <taxon>Ditrichaceae</taxon>
        <taxon>Ceratodon</taxon>
    </lineage>
</organism>
<comment type="caution">
    <text evidence="7">The sequence shown here is derived from an EMBL/GenBank/DDBJ whole genome shotgun (WGS) entry which is preliminary data.</text>
</comment>